<proteinExistence type="predicted"/>
<evidence type="ECO:0000313" key="2">
    <source>
        <dbReference type="EMBL" id="RRT40739.1"/>
    </source>
</evidence>
<comment type="caution">
    <text evidence="2">The sequence shown here is derived from an EMBL/GenBank/DDBJ whole genome shotgun (WGS) entry which is preliminary data.</text>
</comment>
<dbReference type="Proteomes" id="UP000287651">
    <property type="component" value="Unassembled WGS sequence"/>
</dbReference>
<gene>
    <name evidence="2" type="ORF">B296_00058313</name>
</gene>
<accession>A0A426XML3</accession>
<feature type="region of interest" description="Disordered" evidence="1">
    <location>
        <begin position="71"/>
        <end position="176"/>
    </location>
</feature>
<organism evidence="2 3">
    <name type="scientific">Ensete ventricosum</name>
    <name type="common">Abyssinian banana</name>
    <name type="synonym">Musa ensete</name>
    <dbReference type="NCBI Taxonomy" id="4639"/>
    <lineage>
        <taxon>Eukaryota</taxon>
        <taxon>Viridiplantae</taxon>
        <taxon>Streptophyta</taxon>
        <taxon>Embryophyta</taxon>
        <taxon>Tracheophyta</taxon>
        <taxon>Spermatophyta</taxon>
        <taxon>Magnoliopsida</taxon>
        <taxon>Liliopsida</taxon>
        <taxon>Zingiberales</taxon>
        <taxon>Musaceae</taxon>
        <taxon>Ensete</taxon>
    </lineage>
</organism>
<feature type="compositionally biased region" description="Basic residues" evidence="1">
    <location>
        <begin position="125"/>
        <end position="138"/>
    </location>
</feature>
<evidence type="ECO:0000256" key="1">
    <source>
        <dbReference type="SAM" id="MobiDB-lite"/>
    </source>
</evidence>
<evidence type="ECO:0000313" key="3">
    <source>
        <dbReference type="Proteomes" id="UP000287651"/>
    </source>
</evidence>
<feature type="compositionally biased region" description="Basic and acidic residues" evidence="1">
    <location>
        <begin position="109"/>
        <end position="124"/>
    </location>
</feature>
<name>A0A426XML3_ENSVE</name>
<protein>
    <submittedName>
        <fullName evidence="2">Uncharacterized protein</fullName>
    </submittedName>
</protein>
<sequence>MVKVLLSVVELDVAAEESARLGSARVRKLIRVGWKGVEKLGRGRLGPLGSAPWLSLLGNASQNSLPWGLPRNLVRRPRRGGGARYDPSDDQVVVGGGMYTIPHLRTTKKAVEGSGKRPSEEAPGPRKKAKLIGRHKSHREGEGSKTRDPKGKGPTSPIDEASAPRTRRPRSIRELCSARPGVDDRDYHVIRMSNLPKHDPDAPLEMHLSVLMHDT</sequence>
<feature type="compositionally biased region" description="Basic and acidic residues" evidence="1">
    <location>
        <begin position="139"/>
        <end position="151"/>
    </location>
</feature>
<reference evidence="2 3" key="1">
    <citation type="journal article" date="2014" name="Agronomy (Basel)">
        <title>A Draft Genome Sequence for Ensete ventricosum, the Drought-Tolerant Tree Against Hunger.</title>
        <authorList>
            <person name="Harrison J."/>
            <person name="Moore K.A."/>
            <person name="Paszkiewicz K."/>
            <person name="Jones T."/>
            <person name="Grant M."/>
            <person name="Ambacheew D."/>
            <person name="Muzemil S."/>
            <person name="Studholme D.J."/>
        </authorList>
    </citation>
    <scope>NUCLEOTIDE SEQUENCE [LARGE SCALE GENOMIC DNA]</scope>
</reference>
<dbReference type="AlphaFoldDB" id="A0A426XML3"/>
<dbReference type="EMBL" id="AMZH03019146">
    <property type="protein sequence ID" value="RRT40739.1"/>
    <property type="molecule type" value="Genomic_DNA"/>
</dbReference>